<dbReference type="GO" id="GO:0016020">
    <property type="term" value="C:membrane"/>
    <property type="evidence" value="ECO:0007669"/>
    <property type="project" value="UniProtKB-SubCell"/>
</dbReference>
<dbReference type="EMBL" id="CP097504">
    <property type="protein sequence ID" value="URD88452.1"/>
    <property type="molecule type" value="Genomic_DNA"/>
</dbReference>
<evidence type="ECO:0000256" key="4">
    <source>
        <dbReference type="ARBA" id="ARBA00022989"/>
    </source>
</evidence>
<evidence type="ECO:0000256" key="1">
    <source>
        <dbReference type="ARBA" id="ARBA00004141"/>
    </source>
</evidence>
<dbReference type="Proteomes" id="UP001055439">
    <property type="component" value="Chromosome 2"/>
</dbReference>
<keyword evidence="4 6" id="KW-1133">Transmembrane helix</keyword>
<dbReference type="PRINTS" id="PR00259">
    <property type="entry name" value="TMFOUR"/>
</dbReference>
<evidence type="ECO:0000256" key="5">
    <source>
        <dbReference type="ARBA" id="ARBA00023136"/>
    </source>
</evidence>
<proteinExistence type="inferred from homology"/>
<sequence length="274" mass="30669">MVKISNSLVGVLNFHTLLISFPVIGIALWLRIKSPTECELFLQLPLLVVGVFLFVVSVLGFVGSCFRDSIFLCLYLFLLFLLILAMAAFTVFAFVVTNKNIGQAISGKGYREYRLGDYSHWLQKRVGDRKNWRAIHGCLKEAKVCGRLEDDIGTKASEFYRKNLSPIQSGCCKPPTYCGFTYVNATYWLIPRSGLSSSNSDCKTWSNDQDKLCYGCNACKGGVLATLKNGWKKVVILNAALLAFVIVIYSVGCCAFRNNKSHSHHTHFYRGGYH</sequence>
<dbReference type="OrthoDB" id="777305at2759"/>
<feature type="transmembrane region" description="Helical" evidence="6">
    <location>
        <begin position="69"/>
        <end position="96"/>
    </location>
</feature>
<comment type="subcellular location">
    <subcellularLocation>
        <location evidence="1">Membrane</location>
        <topology evidence="1">Multi-pass membrane protein</topology>
    </subcellularLocation>
</comment>
<dbReference type="Pfam" id="PF00335">
    <property type="entry name" value="Tetraspanin"/>
    <property type="match status" value="1"/>
</dbReference>
<keyword evidence="5 6" id="KW-0472">Membrane</keyword>
<reference evidence="7" key="1">
    <citation type="submission" date="2022-05" db="EMBL/GenBank/DDBJ databases">
        <title>The Musa troglodytarum L. genome provides insights into the mechanism of non-climacteric behaviour and enrichment of carotenoids.</title>
        <authorList>
            <person name="Wang J."/>
        </authorList>
    </citation>
    <scope>NUCLEOTIDE SEQUENCE</scope>
    <source>
        <tissue evidence="7">Leaf</tissue>
    </source>
</reference>
<comment type="similarity">
    <text evidence="2">Belongs to the tetraspanin (TM4SF) family.</text>
</comment>
<feature type="transmembrane region" description="Helical" evidence="6">
    <location>
        <begin position="44"/>
        <end position="63"/>
    </location>
</feature>
<feature type="transmembrane region" description="Helical" evidence="6">
    <location>
        <begin position="12"/>
        <end position="32"/>
    </location>
</feature>
<gene>
    <name evidence="7" type="ORF">MUK42_26469</name>
</gene>
<evidence type="ECO:0000313" key="8">
    <source>
        <dbReference type="Proteomes" id="UP001055439"/>
    </source>
</evidence>
<evidence type="ECO:0000256" key="2">
    <source>
        <dbReference type="ARBA" id="ARBA00006840"/>
    </source>
</evidence>
<accession>A0A9E7F6D6</accession>
<protein>
    <submittedName>
        <fullName evidence="7">Tetraspanin family</fullName>
    </submittedName>
</protein>
<dbReference type="AlphaFoldDB" id="A0A9E7F6D6"/>
<feature type="transmembrane region" description="Helical" evidence="6">
    <location>
        <begin position="234"/>
        <end position="252"/>
    </location>
</feature>
<dbReference type="GO" id="GO:0009734">
    <property type="term" value="P:auxin-activated signaling pathway"/>
    <property type="evidence" value="ECO:0007669"/>
    <property type="project" value="InterPro"/>
</dbReference>
<organism evidence="7 8">
    <name type="scientific">Musa troglodytarum</name>
    <name type="common">fe'i banana</name>
    <dbReference type="NCBI Taxonomy" id="320322"/>
    <lineage>
        <taxon>Eukaryota</taxon>
        <taxon>Viridiplantae</taxon>
        <taxon>Streptophyta</taxon>
        <taxon>Embryophyta</taxon>
        <taxon>Tracheophyta</taxon>
        <taxon>Spermatophyta</taxon>
        <taxon>Magnoliopsida</taxon>
        <taxon>Liliopsida</taxon>
        <taxon>Zingiberales</taxon>
        <taxon>Musaceae</taxon>
        <taxon>Musa</taxon>
    </lineage>
</organism>
<evidence type="ECO:0000313" key="7">
    <source>
        <dbReference type="EMBL" id="URD88452.1"/>
    </source>
</evidence>
<name>A0A9E7F6D6_9LILI</name>
<keyword evidence="3 6" id="KW-0812">Transmembrane</keyword>
<evidence type="ECO:0000256" key="6">
    <source>
        <dbReference type="SAM" id="Phobius"/>
    </source>
</evidence>
<evidence type="ECO:0000256" key="3">
    <source>
        <dbReference type="ARBA" id="ARBA00022692"/>
    </source>
</evidence>
<dbReference type="PANTHER" id="PTHR32191">
    <property type="entry name" value="TETRASPANIN-8-RELATED"/>
    <property type="match status" value="1"/>
</dbReference>
<dbReference type="InterPro" id="IPR018499">
    <property type="entry name" value="Tetraspanin/Peripherin"/>
</dbReference>
<keyword evidence="8" id="KW-1185">Reference proteome</keyword>
<dbReference type="InterPro" id="IPR044991">
    <property type="entry name" value="TET_plant"/>
</dbReference>